<dbReference type="InterPro" id="IPR000242">
    <property type="entry name" value="PTP_cat"/>
</dbReference>
<dbReference type="PRINTS" id="PR00700">
    <property type="entry name" value="PRTYPHPHTASE"/>
</dbReference>
<name>A0A077Z2Z0_TRITR</name>
<proteinExistence type="predicted"/>
<dbReference type="SUPFAM" id="SSF52799">
    <property type="entry name" value="(Phosphotyrosine protein) phosphatases II"/>
    <property type="match status" value="1"/>
</dbReference>
<evidence type="ECO:0000313" key="3">
    <source>
        <dbReference type="EMBL" id="CDW54199.1"/>
    </source>
</evidence>
<reference evidence="3" key="2">
    <citation type="submission" date="2014-03" db="EMBL/GenBank/DDBJ databases">
        <title>The whipworm genome and dual-species transcriptomics of an intimate host-pathogen interaction.</title>
        <authorList>
            <person name="Foth B.J."/>
            <person name="Tsai I.J."/>
            <person name="Reid A.J."/>
            <person name="Bancroft A.J."/>
            <person name="Nichol S."/>
            <person name="Tracey A."/>
            <person name="Holroyd N."/>
            <person name="Cotton J.A."/>
            <person name="Stanley E.J."/>
            <person name="Zarowiecki M."/>
            <person name="Liu J.Z."/>
            <person name="Huckvale T."/>
            <person name="Cooper P.J."/>
            <person name="Grencis R.K."/>
            <person name="Berriman M."/>
        </authorList>
    </citation>
    <scope>NUCLEOTIDE SEQUENCE [LARGE SCALE GENOMIC DNA]</scope>
</reference>
<dbReference type="PROSITE" id="PS00383">
    <property type="entry name" value="TYR_PHOSPHATASE_1"/>
    <property type="match status" value="1"/>
</dbReference>
<gene>
    <name evidence="3" type="ORF">TTRE_0000246901</name>
</gene>
<dbReference type="InterPro" id="IPR000387">
    <property type="entry name" value="Tyr_Pase_dom"/>
</dbReference>
<protein>
    <submittedName>
        <fullName evidence="3">Tyrosine-protein phosphatase non-receptor type 9</fullName>
    </submittedName>
</protein>
<keyword evidence="4" id="KW-1185">Reference proteome</keyword>
<organism evidence="3 4">
    <name type="scientific">Trichuris trichiura</name>
    <name type="common">Whipworm</name>
    <name type="synonym">Trichocephalus trichiurus</name>
    <dbReference type="NCBI Taxonomy" id="36087"/>
    <lineage>
        <taxon>Eukaryota</taxon>
        <taxon>Metazoa</taxon>
        <taxon>Ecdysozoa</taxon>
        <taxon>Nematoda</taxon>
        <taxon>Enoplea</taxon>
        <taxon>Dorylaimia</taxon>
        <taxon>Trichinellida</taxon>
        <taxon>Trichuridae</taxon>
        <taxon>Trichuris</taxon>
    </lineage>
</organism>
<dbReference type="PANTHER" id="PTHR46163">
    <property type="entry name" value="TYROSINE-PROTEIN PHOSPHATASE-RELATED"/>
    <property type="match status" value="1"/>
</dbReference>
<dbReference type="SMART" id="SM00404">
    <property type="entry name" value="PTPc_motif"/>
    <property type="match status" value="1"/>
</dbReference>
<dbReference type="OrthoDB" id="8609993at2759"/>
<accession>A0A077Z2Z0</accession>
<dbReference type="Pfam" id="PF00102">
    <property type="entry name" value="Y_phosphatase"/>
    <property type="match status" value="1"/>
</dbReference>
<dbReference type="AlphaFoldDB" id="A0A077Z2Z0"/>
<dbReference type="GO" id="GO:0004725">
    <property type="term" value="F:protein tyrosine phosphatase activity"/>
    <property type="evidence" value="ECO:0007669"/>
    <property type="project" value="InterPro"/>
</dbReference>
<dbReference type="PROSITE" id="PS50056">
    <property type="entry name" value="TYR_PHOSPHATASE_2"/>
    <property type="match status" value="1"/>
</dbReference>
<dbReference type="PROSITE" id="PS50055">
    <property type="entry name" value="TYR_PHOSPHATASE_PTP"/>
    <property type="match status" value="1"/>
</dbReference>
<keyword evidence="3" id="KW-0675">Receptor</keyword>
<dbReference type="CDD" id="cd00047">
    <property type="entry name" value="PTPc"/>
    <property type="match status" value="1"/>
</dbReference>
<dbReference type="InterPro" id="IPR016130">
    <property type="entry name" value="Tyr_Pase_AS"/>
</dbReference>
<dbReference type="Proteomes" id="UP000030665">
    <property type="component" value="Unassembled WGS sequence"/>
</dbReference>
<evidence type="ECO:0000313" key="4">
    <source>
        <dbReference type="Proteomes" id="UP000030665"/>
    </source>
</evidence>
<dbReference type="InterPro" id="IPR003595">
    <property type="entry name" value="Tyr_Pase_cat"/>
</dbReference>
<evidence type="ECO:0000259" key="1">
    <source>
        <dbReference type="PROSITE" id="PS50055"/>
    </source>
</evidence>
<evidence type="ECO:0000259" key="2">
    <source>
        <dbReference type="PROSITE" id="PS50056"/>
    </source>
</evidence>
<reference evidence="3" key="1">
    <citation type="submission" date="2014-01" db="EMBL/GenBank/DDBJ databases">
        <authorList>
            <person name="Aslett M."/>
        </authorList>
    </citation>
    <scope>NUCLEOTIDE SEQUENCE</scope>
</reference>
<dbReference type="SMART" id="SM00194">
    <property type="entry name" value="PTPc"/>
    <property type="match status" value="1"/>
</dbReference>
<dbReference type="InterPro" id="IPR052782">
    <property type="entry name" value="Oocyte-zygote_transition_reg"/>
</dbReference>
<dbReference type="EMBL" id="HG805883">
    <property type="protein sequence ID" value="CDW54199.1"/>
    <property type="molecule type" value="Genomic_DNA"/>
</dbReference>
<feature type="domain" description="Tyrosine-protein phosphatase" evidence="1">
    <location>
        <begin position="56"/>
        <end position="295"/>
    </location>
</feature>
<sequence>MPLFDDLSNAVKWVNNVAKDSKENLHKLLVEYATELPRRPPCTLTRVFQQNIDNGRSTYADVPCLDETRIKLTTPRDGNDYIHASWVKLPEASCNFILTQAPTKETSVDFWSMVWQDHFQEKVTLIVCLSKFVEGGRKIGFEYWPTSCGNEYRQKHGRIHMRNLGVRNSRSMALSIIETVHEVTRERRNVMHYLYMDWFEHCLPVCVHSFLDLIEYMENEIRNIQLPTKPTVLIHCTTGAGRSGMLVALRSLIGIVNAGQMPCIPATIAKIRQQRAMAILLVEQYMFLHYALVTYIVNNCILPQQWKDDVLAKVAYLRVNVPKNACPLCRRSVMGKAAEEKDNKNENVKQQ</sequence>
<dbReference type="InterPro" id="IPR029021">
    <property type="entry name" value="Prot-tyrosine_phosphatase-like"/>
</dbReference>
<feature type="domain" description="Tyrosine specific protein phosphatases" evidence="2">
    <location>
        <begin position="208"/>
        <end position="286"/>
    </location>
</feature>
<dbReference type="Gene3D" id="3.90.190.10">
    <property type="entry name" value="Protein tyrosine phosphatase superfamily"/>
    <property type="match status" value="1"/>
</dbReference>
<dbReference type="STRING" id="36087.A0A077Z2Z0"/>